<gene>
    <name evidence="1" type="ORF">ACZ11_05260</name>
</gene>
<name>A0A0K9FBY1_9BACI</name>
<dbReference type="EMBL" id="LFXJ01000005">
    <property type="protein sequence ID" value="KMY31621.1"/>
    <property type="molecule type" value="Genomic_DNA"/>
</dbReference>
<protein>
    <submittedName>
        <fullName evidence="1">Uncharacterized protein</fullName>
    </submittedName>
</protein>
<reference evidence="2" key="1">
    <citation type="submission" date="2015-07" db="EMBL/GenBank/DDBJ databases">
        <authorList>
            <consortium name="Consortium for Microbial Forensics and Genomics (microFORGE)"/>
            <person name="Knight B.M."/>
            <person name="Roberts D.P."/>
            <person name="Lin D."/>
            <person name="Hari K."/>
            <person name="Fletcher J."/>
            <person name="Melcher U."/>
            <person name="Blagden T."/>
            <person name="Winegar R.A."/>
        </authorList>
    </citation>
    <scope>NUCLEOTIDE SEQUENCE [LARGE SCALE GENOMIC DNA]</scope>
    <source>
        <strain evidence="2">DSM 23493</strain>
    </source>
</reference>
<evidence type="ECO:0000313" key="2">
    <source>
        <dbReference type="Proteomes" id="UP000037326"/>
    </source>
</evidence>
<sequence length="154" mass="18568">MFGIFKESDKIIDTYEHVSFILKSLLTYELKDLPIRYEFWYRVAIRQEELRTLFTEHRAKISMTTAVGRFHQTQYEGTKQKLAKLERLADMYKSFCIEEEREALNHRLYFQKEAITELYEHVQNKELYVYCGAVQQKFWDAVREDILNAIAHLD</sequence>
<dbReference type="OrthoDB" id="2738954at2"/>
<dbReference type="RefSeq" id="WP_049664299.1">
    <property type="nucleotide sequence ID" value="NZ_LFXJ01000005.1"/>
</dbReference>
<proteinExistence type="predicted"/>
<dbReference type="AlphaFoldDB" id="A0A0K9FBY1"/>
<accession>A0A0K9FBY1</accession>
<comment type="caution">
    <text evidence="1">The sequence shown here is derived from an EMBL/GenBank/DDBJ whole genome shotgun (WGS) entry which is preliminary data.</text>
</comment>
<dbReference type="PATRIC" id="fig|582475.4.peg.487"/>
<organism evidence="1 2">
    <name type="scientific">Lysinibacillus xylanilyticus</name>
    <dbReference type="NCBI Taxonomy" id="582475"/>
    <lineage>
        <taxon>Bacteria</taxon>
        <taxon>Bacillati</taxon>
        <taxon>Bacillota</taxon>
        <taxon>Bacilli</taxon>
        <taxon>Bacillales</taxon>
        <taxon>Bacillaceae</taxon>
        <taxon>Lysinibacillus</taxon>
    </lineage>
</organism>
<evidence type="ECO:0000313" key="1">
    <source>
        <dbReference type="EMBL" id="KMY31621.1"/>
    </source>
</evidence>
<dbReference type="Proteomes" id="UP000037326">
    <property type="component" value="Unassembled WGS sequence"/>
</dbReference>
<dbReference type="GeneID" id="96597699"/>